<proteinExistence type="predicted"/>
<organism evidence="1 2">
    <name type="scientific">Halocaridina rubra</name>
    <name type="common">Hawaiian red shrimp</name>
    <dbReference type="NCBI Taxonomy" id="373956"/>
    <lineage>
        <taxon>Eukaryota</taxon>
        <taxon>Metazoa</taxon>
        <taxon>Ecdysozoa</taxon>
        <taxon>Arthropoda</taxon>
        <taxon>Crustacea</taxon>
        <taxon>Multicrustacea</taxon>
        <taxon>Malacostraca</taxon>
        <taxon>Eumalacostraca</taxon>
        <taxon>Eucarida</taxon>
        <taxon>Decapoda</taxon>
        <taxon>Pleocyemata</taxon>
        <taxon>Caridea</taxon>
        <taxon>Atyoidea</taxon>
        <taxon>Atyidae</taxon>
        <taxon>Halocaridina</taxon>
    </lineage>
</organism>
<name>A0AAN8WU31_HALRR</name>
<accession>A0AAN8WU31</accession>
<gene>
    <name evidence="1" type="ORF">SK128_016377</name>
</gene>
<protein>
    <submittedName>
        <fullName evidence="1">Uncharacterized protein</fullName>
    </submittedName>
</protein>
<evidence type="ECO:0000313" key="1">
    <source>
        <dbReference type="EMBL" id="KAK7072345.1"/>
    </source>
</evidence>
<reference evidence="1 2" key="1">
    <citation type="submission" date="2023-11" db="EMBL/GenBank/DDBJ databases">
        <title>Halocaridina rubra genome assembly.</title>
        <authorList>
            <person name="Smith C."/>
        </authorList>
    </citation>
    <scope>NUCLEOTIDE SEQUENCE [LARGE SCALE GENOMIC DNA]</scope>
    <source>
        <strain evidence="1">EP-1</strain>
        <tissue evidence="1">Whole</tissue>
    </source>
</reference>
<comment type="caution">
    <text evidence="1">The sequence shown here is derived from an EMBL/GenBank/DDBJ whole genome shotgun (WGS) entry which is preliminary data.</text>
</comment>
<evidence type="ECO:0000313" key="2">
    <source>
        <dbReference type="Proteomes" id="UP001381693"/>
    </source>
</evidence>
<keyword evidence="2" id="KW-1185">Reference proteome</keyword>
<feature type="non-terminal residue" evidence="1">
    <location>
        <position position="1"/>
    </location>
</feature>
<sequence>ASPSLNLSSQSEECDLQKLHQEKEGFSTLTPFWESPIEITCILFILQGSQSSRLSAGIHRPLDVG</sequence>
<dbReference type="EMBL" id="JAXCGZ010013534">
    <property type="protein sequence ID" value="KAK7072345.1"/>
    <property type="molecule type" value="Genomic_DNA"/>
</dbReference>
<dbReference type="Proteomes" id="UP001381693">
    <property type="component" value="Unassembled WGS sequence"/>
</dbReference>
<dbReference type="AlphaFoldDB" id="A0AAN8WU31"/>